<gene>
    <name evidence="8" type="ORF">LIZ65_15760</name>
</gene>
<dbReference type="RefSeq" id="WP_066732952.1">
    <property type="nucleotide sequence ID" value="NZ_JAJCIQ010000014.1"/>
</dbReference>
<feature type="transmembrane region" description="Helical" evidence="6">
    <location>
        <begin position="46"/>
        <end position="79"/>
    </location>
</feature>
<evidence type="ECO:0000259" key="7">
    <source>
        <dbReference type="Pfam" id="PF09335"/>
    </source>
</evidence>
<dbReference type="EMBL" id="JAJCIS010000014">
    <property type="protein sequence ID" value="MCB7388745.1"/>
    <property type="molecule type" value="Genomic_DNA"/>
</dbReference>
<keyword evidence="3 6" id="KW-0812">Transmembrane</keyword>
<dbReference type="InterPro" id="IPR032816">
    <property type="entry name" value="VTT_dom"/>
</dbReference>
<evidence type="ECO:0000256" key="3">
    <source>
        <dbReference type="ARBA" id="ARBA00022692"/>
    </source>
</evidence>
<feature type="transmembrane region" description="Helical" evidence="6">
    <location>
        <begin position="162"/>
        <end position="182"/>
    </location>
</feature>
<comment type="subcellular location">
    <subcellularLocation>
        <location evidence="1 6">Cell membrane</location>
        <topology evidence="1 6">Multi-pass membrane protein</topology>
    </subcellularLocation>
</comment>
<feature type="transmembrane region" description="Helical" evidence="6">
    <location>
        <begin position="194"/>
        <end position="214"/>
    </location>
</feature>
<dbReference type="PANTHER" id="PTHR12677:SF59">
    <property type="entry name" value="GOLGI APPARATUS MEMBRANE PROTEIN TVP38-RELATED"/>
    <property type="match status" value="1"/>
</dbReference>
<evidence type="ECO:0000256" key="4">
    <source>
        <dbReference type="ARBA" id="ARBA00022989"/>
    </source>
</evidence>
<comment type="similarity">
    <text evidence="6">Belongs to the TVP38/TMEM64 family.</text>
</comment>
<proteinExistence type="inferred from homology"/>
<feature type="transmembrane region" description="Helical" evidence="6">
    <location>
        <begin position="7"/>
        <end position="26"/>
    </location>
</feature>
<accession>A0ABS8DJY1</accession>
<organism evidence="8 9">
    <name type="scientific">Bariatricus massiliensis</name>
    <dbReference type="NCBI Taxonomy" id="1745713"/>
    <lineage>
        <taxon>Bacteria</taxon>
        <taxon>Bacillati</taxon>
        <taxon>Bacillota</taxon>
        <taxon>Clostridia</taxon>
        <taxon>Lachnospirales</taxon>
        <taxon>Lachnospiraceae</taxon>
        <taxon>Bariatricus</taxon>
    </lineage>
</organism>
<dbReference type="PANTHER" id="PTHR12677">
    <property type="entry name" value="GOLGI APPARATUS MEMBRANE PROTEIN TVP38-RELATED"/>
    <property type="match status" value="1"/>
</dbReference>
<dbReference type="Proteomes" id="UP001299546">
    <property type="component" value="Unassembled WGS sequence"/>
</dbReference>
<keyword evidence="2 6" id="KW-1003">Cell membrane</keyword>
<comment type="caution">
    <text evidence="8">The sequence shown here is derived from an EMBL/GenBank/DDBJ whole genome shotgun (WGS) entry which is preliminary data.</text>
</comment>
<evidence type="ECO:0000256" key="5">
    <source>
        <dbReference type="ARBA" id="ARBA00023136"/>
    </source>
</evidence>
<evidence type="ECO:0000313" key="9">
    <source>
        <dbReference type="Proteomes" id="UP001299546"/>
    </source>
</evidence>
<dbReference type="Pfam" id="PF09335">
    <property type="entry name" value="VTT_dom"/>
    <property type="match status" value="1"/>
</dbReference>
<name>A0ABS8DJY1_9FIRM</name>
<keyword evidence="4 6" id="KW-1133">Transmembrane helix</keyword>
<feature type="transmembrane region" description="Helical" evidence="6">
    <location>
        <begin position="134"/>
        <end position="150"/>
    </location>
</feature>
<sequence length="230" mass="24913">MKYKKLIIFGMLAVLIFLGNAVFGWSDLLGNVNNLQFLNDMVQNNLAAALGIYIVLTVIGCVVLALPGITFAVLAGVLFGPWVGTAACSVASTAGAMAAFLAGRFFLKDSIKPLVQKNKYLNKLLFSGEQKNEVLLLMITRLVPVFPYNLQNFAYGITDMKFGMYSLLSFLFMVPGTAMYTVGAAGITDGENRMLYLAIAGGLAAVVLGTGFFMKKKYVGLERAEEENEK</sequence>
<keyword evidence="5 6" id="KW-0472">Membrane</keyword>
<protein>
    <recommendedName>
        <fullName evidence="6">TVP38/TMEM64 family membrane protein</fullName>
    </recommendedName>
</protein>
<keyword evidence="9" id="KW-1185">Reference proteome</keyword>
<evidence type="ECO:0000256" key="6">
    <source>
        <dbReference type="RuleBase" id="RU366058"/>
    </source>
</evidence>
<dbReference type="InterPro" id="IPR015414">
    <property type="entry name" value="TMEM64"/>
</dbReference>
<evidence type="ECO:0000313" key="8">
    <source>
        <dbReference type="EMBL" id="MCB7388745.1"/>
    </source>
</evidence>
<evidence type="ECO:0000256" key="1">
    <source>
        <dbReference type="ARBA" id="ARBA00004651"/>
    </source>
</evidence>
<reference evidence="8 9" key="1">
    <citation type="submission" date="2021-10" db="EMBL/GenBank/DDBJ databases">
        <title>Collection of gut derived symbiotic bacterial strains cultured from healthy donors.</title>
        <authorList>
            <person name="Lin H."/>
            <person name="Littmann E."/>
            <person name="Kohout C."/>
            <person name="Pamer E.G."/>
        </authorList>
    </citation>
    <scope>NUCLEOTIDE SEQUENCE [LARGE SCALE GENOMIC DNA]</scope>
    <source>
        <strain evidence="8 9">DFI.1.165</strain>
    </source>
</reference>
<feature type="transmembrane region" description="Helical" evidence="6">
    <location>
        <begin position="86"/>
        <end position="107"/>
    </location>
</feature>
<evidence type="ECO:0000256" key="2">
    <source>
        <dbReference type="ARBA" id="ARBA00022475"/>
    </source>
</evidence>
<feature type="domain" description="VTT" evidence="7">
    <location>
        <begin position="66"/>
        <end position="182"/>
    </location>
</feature>